<comment type="caution">
    <text evidence="2">The sequence shown here is derived from an EMBL/GenBank/DDBJ whole genome shotgun (WGS) entry which is preliminary data.</text>
</comment>
<protein>
    <submittedName>
        <fullName evidence="2">Uncharacterized protein</fullName>
    </submittedName>
</protein>
<keyword evidence="1" id="KW-0732">Signal</keyword>
<feature type="non-terminal residue" evidence="2">
    <location>
        <position position="1"/>
    </location>
</feature>
<evidence type="ECO:0000313" key="2">
    <source>
        <dbReference type="EMBL" id="KAJ2894755.1"/>
    </source>
</evidence>
<proteinExistence type="predicted"/>
<dbReference type="Proteomes" id="UP001201980">
    <property type="component" value="Unassembled WGS sequence"/>
</dbReference>
<name>A0AAD5WN11_9PEZI</name>
<reference evidence="2" key="1">
    <citation type="submission" date="2022-07" db="EMBL/GenBank/DDBJ databases">
        <title>Draft genome sequence of Zalerion maritima ATCC 34329, a (micro)plastics degrading marine fungus.</title>
        <authorList>
            <person name="Paco A."/>
            <person name="Goncalves M.F.M."/>
            <person name="Rocha-Santos T.A.P."/>
            <person name="Alves A."/>
        </authorList>
    </citation>
    <scope>NUCLEOTIDE SEQUENCE</scope>
    <source>
        <strain evidence="2">ATCC 34329</strain>
    </source>
</reference>
<accession>A0AAD5WN11</accession>
<keyword evidence="3" id="KW-1185">Reference proteome</keyword>
<dbReference type="EMBL" id="JAKWBI020000458">
    <property type="protein sequence ID" value="KAJ2894755.1"/>
    <property type="molecule type" value="Genomic_DNA"/>
</dbReference>
<evidence type="ECO:0000313" key="3">
    <source>
        <dbReference type="Proteomes" id="UP001201980"/>
    </source>
</evidence>
<feature type="signal peptide" evidence="1">
    <location>
        <begin position="1"/>
        <end position="21"/>
    </location>
</feature>
<sequence length="129" mass="14695">PRAHAIQTSTSFFLVVSILDGNDDDDDDDDDDNDELPAFLHLEQGQRPFLAVRPTENAFSVLLYGIGEAWRWSRCLRVVPLREDGELIPGPTFLQDTGEEGTKMLGFNAGRERWNGYLHDYIRGAWTRQ</sequence>
<feature type="chain" id="PRO_5041938173" evidence="1">
    <location>
        <begin position="22"/>
        <end position="129"/>
    </location>
</feature>
<evidence type="ECO:0000256" key="1">
    <source>
        <dbReference type="SAM" id="SignalP"/>
    </source>
</evidence>
<organism evidence="2 3">
    <name type="scientific">Zalerion maritima</name>
    <dbReference type="NCBI Taxonomy" id="339359"/>
    <lineage>
        <taxon>Eukaryota</taxon>
        <taxon>Fungi</taxon>
        <taxon>Dikarya</taxon>
        <taxon>Ascomycota</taxon>
        <taxon>Pezizomycotina</taxon>
        <taxon>Sordariomycetes</taxon>
        <taxon>Lulworthiomycetidae</taxon>
        <taxon>Lulworthiales</taxon>
        <taxon>Lulworthiaceae</taxon>
        <taxon>Zalerion</taxon>
    </lineage>
</organism>
<gene>
    <name evidence="2" type="ORF">MKZ38_007240</name>
</gene>
<dbReference type="AlphaFoldDB" id="A0AAD5WN11"/>